<evidence type="ECO:0000256" key="6">
    <source>
        <dbReference type="SAM" id="MobiDB-lite"/>
    </source>
</evidence>
<dbReference type="AlphaFoldDB" id="A0AAU1LLV6"/>
<dbReference type="InterPro" id="IPR036388">
    <property type="entry name" value="WH-like_DNA-bd_sf"/>
</dbReference>
<evidence type="ECO:0000256" key="3">
    <source>
        <dbReference type="ARBA" id="ARBA00023015"/>
    </source>
</evidence>
<feature type="domain" description="RNA polymerase sigma factor 70 region 4 type 2" evidence="8">
    <location>
        <begin position="103"/>
        <end position="155"/>
    </location>
</feature>
<dbReference type="InterPro" id="IPR052704">
    <property type="entry name" value="ECF_Sigma-70_Domain"/>
</dbReference>
<keyword evidence="3" id="KW-0805">Transcription regulation</keyword>
<protein>
    <submittedName>
        <fullName evidence="9">Sigma-70 family RNA polymerase sigma factor</fullName>
    </submittedName>
</protein>
<dbReference type="InterPro" id="IPR014284">
    <property type="entry name" value="RNA_pol_sigma-70_dom"/>
</dbReference>
<gene>
    <name evidence="9" type="ORF">OG222_03355</name>
</gene>
<dbReference type="InterPro" id="IPR013324">
    <property type="entry name" value="RNA_pol_sigma_r3/r4-like"/>
</dbReference>
<dbReference type="InterPro" id="IPR013325">
    <property type="entry name" value="RNA_pol_sigma_r2"/>
</dbReference>
<dbReference type="PANTHER" id="PTHR30173">
    <property type="entry name" value="SIGMA 19 FACTOR"/>
    <property type="match status" value="1"/>
</dbReference>
<comment type="similarity">
    <text evidence="1">Belongs to the sigma-70 factor family. ECF subfamily.</text>
</comment>
<accession>A0AAU1LLV6</accession>
<keyword evidence="4" id="KW-0731">Sigma factor</keyword>
<dbReference type="InterPro" id="IPR007627">
    <property type="entry name" value="RNA_pol_sigma70_r2"/>
</dbReference>
<dbReference type="SUPFAM" id="SSF88659">
    <property type="entry name" value="Sigma3 and sigma4 domains of RNA polymerase sigma factors"/>
    <property type="match status" value="1"/>
</dbReference>
<organism evidence="9">
    <name type="scientific">Streptomyces sp. NBC_00148</name>
    <dbReference type="NCBI Taxonomy" id="2903626"/>
    <lineage>
        <taxon>Bacteria</taxon>
        <taxon>Bacillati</taxon>
        <taxon>Actinomycetota</taxon>
        <taxon>Actinomycetes</taxon>
        <taxon>Kitasatosporales</taxon>
        <taxon>Streptomycetaceae</taxon>
        <taxon>Streptomyces</taxon>
    </lineage>
</organism>
<dbReference type="Gene3D" id="1.10.10.10">
    <property type="entry name" value="Winged helix-like DNA-binding domain superfamily/Winged helix DNA-binding domain"/>
    <property type="match status" value="1"/>
</dbReference>
<dbReference type="InterPro" id="IPR013249">
    <property type="entry name" value="RNA_pol_sigma70_r4_t2"/>
</dbReference>
<name>A0AAU1LLV6_9ACTN</name>
<evidence type="ECO:0000313" key="9">
    <source>
        <dbReference type="EMBL" id="WTQ72173.1"/>
    </source>
</evidence>
<dbReference type="GO" id="GO:0003677">
    <property type="term" value="F:DNA binding"/>
    <property type="evidence" value="ECO:0007669"/>
    <property type="project" value="InterPro"/>
</dbReference>
<dbReference type="GO" id="GO:0016987">
    <property type="term" value="F:sigma factor activity"/>
    <property type="evidence" value="ECO:0007669"/>
    <property type="project" value="UniProtKB-KW"/>
</dbReference>
<dbReference type="SUPFAM" id="SSF88946">
    <property type="entry name" value="Sigma2 domain of RNA polymerase sigma factors"/>
    <property type="match status" value="1"/>
</dbReference>
<evidence type="ECO:0000259" key="7">
    <source>
        <dbReference type="Pfam" id="PF04542"/>
    </source>
</evidence>
<feature type="region of interest" description="Disordered" evidence="6">
    <location>
        <begin position="145"/>
        <end position="168"/>
    </location>
</feature>
<comment type="subunit">
    <text evidence="2">Interacts transiently with the RNA polymerase catalytic core formed by RpoA, RpoB, RpoC and RpoZ (2 alpha, 1 beta, 1 beta' and 1 omega subunit) to form the RNA polymerase holoenzyme that can initiate transcription.</text>
</comment>
<keyword evidence="5" id="KW-0804">Transcription</keyword>
<sequence>MPITLEDFEAVRPHLLSVAHRMLGSTHDAQDAVQTAWLRAVAARPSPPVESPSAWLTTVTARVCLDELRARRRRNEAPLLAHAVPAAGLAADEAVLRAEDVSRALMVLMRQLTPPQRVAYVLHDLFSVPFDRIAHVLGGTVSNAKKHASRARQRLDGSQDASLRNGRPDQQVAEAFMAAARTGDTRRMLQLLAPDCVRDAEAALLPPGARTTVVGALDIATETAHHRDRIQASCRIVVNGEPMYLIAPGGHPLATIGISTADGKVTRILLRSARADDHFARTAPSPAPAYRRRDP</sequence>
<dbReference type="Gene3D" id="1.10.1740.10">
    <property type="match status" value="1"/>
</dbReference>
<evidence type="ECO:0000259" key="8">
    <source>
        <dbReference type="Pfam" id="PF08281"/>
    </source>
</evidence>
<reference evidence="9" key="1">
    <citation type="submission" date="2022-10" db="EMBL/GenBank/DDBJ databases">
        <title>The complete genomes of actinobacterial strains from the NBC collection.</title>
        <authorList>
            <person name="Joergensen T.S."/>
            <person name="Alvarez Arevalo M."/>
            <person name="Sterndorff E.B."/>
            <person name="Faurdal D."/>
            <person name="Vuksanovic O."/>
            <person name="Mourched A.-S."/>
            <person name="Charusanti P."/>
            <person name="Shaw S."/>
            <person name="Blin K."/>
            <person name="Weber T."/>
        </authorList>
    </citation>
    <scope>NUCLEOTIDE SEQUENCE</scope>
    <source>
        <strain evidence="9">NBC_00148</strain>
    </source>
</reference>
<feature type="domain" description="RNA polymerase sigma-70 region 2" evidence="7">
    <location>
        <begin position="8"/>
        <end position="74"/>
    </location>
</feature>
<evidence type="ECO:0000256" key="5">
    <source>
        <dbReference type="ARBA" id="ARBA00023163"/>
    </source>
</evidence>
<dbReference type="InterPro" id="IPR032710">
    <property type="entry name" value="NTF2-like_dom_sf"/>
</dbReference>
<dbReference type="Pfam" id="PF08281">
    <property type="entry name" value="Sigma70_r4_2"/>
    <property type="match status" value="1"/>
</dbReference>
<dbReference type="EMBL" id="CP108169">
    <property type="protein sequence ID" value="WTQ72173.1"/>
    <property type="molecule type" value="Genomic_DNA"/>
</dbReference>
<evidence type="ECO:0000256" key="4">
    <source>
        <dbReference type="ARBA" id="ARBA00023082"/>
    </source>
</evidence>
<dbReference type="GO" id="GO:0006352">
    <property type="term" value="P:DNA-templated transcription initiation"/>
    <property type="evidence" value="ECO:0007669"/>
    <property type="project" value="InterPro"/>
</dbReference>
<proteinExistence type="inferred from homology"/>
<dbReference type="PANTHER" id="PTHR30173:SF43">
    <property type="entry name" value="ECF RNA POLYMERASE SIGMA FACTOR SIGI-RELATED"/>
    <property type="match status" value="1"/>
</dbReference>
<dbReference type="SUPFAM" id="SSF54427">
    <property type="entry name" value="NTF2-like"/>
    <property type="match status" value="1"/>
</dbReference>
<evidence type="ECO:0000256" key="1">
    <source>
        <dbReference type="ARBA" id="ARBA00010641"/>
    </source>
</evidence>
<evidence type="ECO:0000256" key="2">
    <source>
        <dbReference type="ARBA" id="ARBA00011344"/>
    </source>
</evidence>
<dbReference type="Pfam" id="PF04542">
    <property type="entry name" value="Sigma70_r2"/>
    <property type="match status" value="1"/>
</dbReference>
<dbReference type="NCBIfam" id="TIGR02937">
    <property type="entry name" value="sigma70-ECF"/>
    <property type="match status" value="1"/>
</dbReference>